<accession>A0A1H4C8I1</accession>
<evidence type="ECO:0000313" key="1">
    <source>
        <dbReference type="EMBL" id="SEA56392.1"/>
    </source>
</evidence>
<dbReference type="Proteomes" id="UP000198951">
    <property type="component" value="Unassembled WGS sequence"/>
</dbReference>
<reference evidence="2" key="1">
    <citation type="submission" date="2016-10" db="EMBL/GenBank/DDBJ databases">
        <authorList>
            <person name="Varghese N."/>
            <person name="Submissions S."/>
        </authorList>
    </citation>
    <scope>NUCLEOTIDE SEQUENCE [LARGE SCALE GENOMIC DNA]</scope>
    <source>
        <strain evidence="2">DSM 22376</strain>
    </source>
</reference>
<dbReference type="EMBL" id="FNRD01000005">
    <property type="protein sequence ID" value="SEA56392.1"/>
    <property type="molecule type" value="Genomic_DNA"/>
</dbReference>
<dbReference type="AlphaFoldDB" id="A0A1H4C8I1"/>
<organism evidence="1 2">
    <name type="scientific">Flavobacterium gillisiae</name>
    <dbReference type="NCBI Taxonomy" id="150146"/>
    <lineage>
        <taxon>Bacteria</taxon>
        <taxon>Pseudomonadati</taxon>
        <taxon>Bacteroidota</taxon>
        <taxon>Flavobacteriia</taxon>
        <taxon>Flavobacteriales</taxon>
        <taxon>Flavobacteriaceae</taxon>
        <taxon>Flavobacterium</taxon>
    </lineage>
</organism>
<sequence length="160" mass="17613">MRRRIHTVTNLLLMVLFLFIVIACKDNKSKFTDNQVVANNNMGNTFDENENKEEQFDIIKYLRGNAFTLNGNGRVNFNVVSSGVGNIMISGNGNTLTGTIVILNNSSFKVRSLVATGGNYDASNNSDSFGTLYINFNGDIRGTLMDGRGNSSTVLLKLMR</sequence>
<dbReference type="PROSITE" id="PS51257">
    <property type="entry name" value="PROKAR_LIPOPROTEIN"/>
    <property type="match status" value="1"/>
</dbReference>
<gene>
    <name evidence="1" type="ORF">SAMN05443667_105264</name>
</gene>
<dbReference type="STRING" id="150146.SAMN05443667_105264"/>
<dbReference type="OrthoDB" id="9983273at2"/>
<name>A0A1H4C8I1_9FLAO</name>
<dbReference type="RefSeq" id="WP_143031849.1">
    <property type="nucleotide sequence ID" value="NZ_FNRD01000005.1"/>
</dbReference>
<proteinExistence type="predicted"/>
<evidence type="ECO:0000313" key="2">
    <source>
        <dbReference type="Proteomes" id="UP000198951"/>
    </source>
</evidence>
<keyword evidence="2" id="KW-1185">Reference proteome</keyword>
<protein>
    <submittedName>
        <fullName evidence="1">Uncharacterized protein</fullName>
    </submittedName>
</protein>